<keyword evidence="9" id="KW-1185">Reference proteome</keyword>
<evidence type="ECO:0000256" key="2">
    <source>
        <dbReference type="ARBA" id="ARBA00002315"/>
    </source>
</evidence>
<dbReference type="Pfam" id="PF10143">
    <property type="entry name" value="PhosphMutase"/>
    <property type="match status" value="1"/>
</dbReference>
<dbReference type="InterPro" id="IPR017850">
    <property type="entry name" value="Alkaline_phosphatase_core_sf"/>
</dbReference>
<evidence type="ECO:0000256" key="3">
    <source>
        <dbReference type="ARBA" id="ARBA00004921"/>
    </source>
</evidence>
<sequence length="411" mass="43438">MKYVIIIPDGCADEPLDSLGGKTPLQAARLPTMDAIAAAGCVGVTNNTPVDFPAGSEVANLCLLGYDPNEFFTGRAPIEAAATGIELGPYDCAVRCNLVTVDDQIMVDFTAGHISTEESGELLAELNQTLLSGEHPAVPAELAERLEFVRGVSYRNLLIYRGDADHPSPFTPTTRSTAPHDLTDLSIADDFPRGPGSDLLVALMSASAEILADHPVNRARAAAGKSTATNVWLWSSGGAPGLPTFDERFGLKGVMITAVDLLRGLAALAGWDRIEVEGATGYLDTNYAGKGQAAVDALEQYDIVCVHVEAPDEASHEGRADAKVEALEQIDRLIAGPLWTAVSAREDARILILPDHPTFCRTKKHAHGPVPLVMAGCGVEADSAKTYDEISAGASGLTYDPGWTMMAKFLA</sequence>
<evidence type="ECO:0000259" key="7">
    <source>
        <dbReference type="Pfam" id="PF01676"/>
    </source>
</evidence>
<dbReference type="AlphaFoldDB" id="A0A5C5X1K3"/>
<protein>
    <submittedName>
        <fullName evidence="8">Cofactor-independent phosphoglycerate mutase</fullName>
    </submittedName>
</protein>
<dbReference type="NCBIfam" id="TIGR02535">
    <property type="entry name" value="hyp_Hser_kinase"/>
    <property type="match status" value="1"/>
</dbReference>
<dbReference type="Gene3D" id="3.40.720.10">
    <property type="entry name" value="Alkaline Phosphatase, subunit A"/>
    <property type="match status" value="1"/>
</dbReference>
<dbReference type="PANTHER" id="PTHR31209">
    <property type="entry name" value="COFACTOR-INDEPENDENT PHOSPHOGLYCERATE MUTASE"/>
    <property type="match status" value="1"/>
</dbReference>
<dbReference type="InterPro" id="IPR023665">
    <property type="entry name" value="ApgAM_prokaryotes"/>
</dbReference>
<dbReference type="CDD" id="cd16011">
    <property type="entry name" value="iPGM_like"/>
    <property type="match status" value="1"/>
</dbReference>
<dbReference type="InterPro" id="IPR042253">
    <property type="entry name" value="Pglycerate_mutase_ApgM_sf"/>
</dbReference>
<keyword evidence="6" id="KW-0413">Isomerase</keyword>
<dbReference type="InterPro" id="IPR004456">
    <property type="entry name" value="Pglycerate_mutase_ApgM"/>
</dbReference>
<dbReference type="PANTHER" id="PTHR31209:SF4">
    <property type="entry name" value="2,3-BISPHOSPHOGLYCERATE-INDEPENDENT PHOSPHOGLYCERATE MUTASE"/>
    <property type="match status" value="1"/>
</dbReference>
<name>A0A5C5X1K3_9BACT</name>
<dbReference type="RefSeq" id="WP_146392902.1">
    <property type="nucleotide sequence ID" value="NZ_SJPK01000012.1"/>
</dbReference>
<evidence type="ECO:0000313" key="9">
    <source>
        <dbReference type="Proteomes" id="UP000318053"/>
    </source>
</evidence>
<dbReference type="GO" id="GO:0046872">
    <property type="term" value="F:metal ion binding"/>
    <property type="evidence" value="ECO:0007669"/>
    <property type="project" value="InterPro"/>
</dbReference>
<dbReference type="SUPFAM" id="SSF53649">
    <property type="entry name" value="Alkaline phosphatase-like"/>
    <property type="match status" value="1"/>
</dbReference>
<dbReference type="GO" id="GO:0004619">
    <property type="term" value="F:phosphoglycerate mutase activity"/>
    <property type="evidence" value="ECO:0007669"/>
    <property type="project" value="UniProtKB-EC"/>
</dbReference>
<dbReference type="GO" id="GO:0006096">
    <property type="term" value="P:glycolytic process"/>
    <property type="evidence" value="ECO:0007669"/>
    <property type="project" value="UniProtKB-KW"/>
</dbReference>
<comment type="catalytic activity">
    <reaction evidence="1">
        <text>(2R)-2-phosphoglycerate = (2R)-3-phosphoglycerate</text>
        <dbReference type="Rhea" id="RHEA:15901"/>
        <dbReference type="ChEBI" id="CHEBI:58272"/>
        <dbReference type="ChEBI" id="CHEBI:58289"/>
        <dbReference type="EC" id="5.4.2.12"/>
    </reaction>
</comment>
<dbReference type="Proteomes" id="UP000318053">
    <property type="component" value="Unassembled WGS sequence"/>
</dbReference>
<comment type="similarity">
    <text evidence="4">Belongs to the BPG-independent phosphoglycerate mutase family. A-PGAM subfamily.</text>
</comment>
<dbReference type="OrthoDB" id="9804453at2"/>
<accession>A0A5C5X1K3</accession>
<evidence type="ECO:0000256" key="6">
    <source>
        <dbReference type="ARBA" id="ARBA00023235"/>
    </source>
</evidence>
<dbReference type="Gene3D" id="3.30.70.2130">
    <property type="entry name" value="Metalloenzyme domain"/>
    <property type="match status" value="1"/>
</dbReference>
<dbReference type="PIRSF" id="PIRSF006392">
    <property type="entry name" value="IPGAM_arch"/>
    <property type="match status" value="1"/>
</dbReference>
<evidence type="ECO:0000256" key="1">
    <source>
        <dbReference type="ARBA" id="ARBA00000370"/>
    </source>
</evidence>
<organism evidence="8 9">
    <name type="scientific">Allorhodopirellula solitaria</name>
    <dbReference type="NCBI Taxonomy" id="2527987"/>
    <lineage>
        <taxon>Bacteria</taxon>
        <taxon>Pseudomonadati</taxon>
        <taxon>Planctomycetota</taxon>
        <taxon>Planctomycetia</taxon>
        <taxon>Pirellulales</taxon>
        <taxon>Pirellulaceae</taxon>
        <taxon>Allorhodopirellula</taxon>
    </lineage>
</organism>
<dbReference type="EMBL" id="SJPK01000012">
    <property type="protein sequence ID" value="TWT56479.1"/>
    <property type="molecule type" value="Genomic_DNA"/>
</dbReference>
<dbReference type="NCBIfam" id="TIGR00306">
    <property type="entry name" value="apgM"/>
    <property type="match status" value="1"/>
</dbReference>
<dbReference type="Pfam" id="PF01676">
    <property type="entry name" value="Metalloenzyme"/>
    <property type="match status" value="1"/>
</dbReference>
<dbReference type="NCBIfam" id="NF003242">
    <property type="entry name" value="PRK04200.1"/>
    <property type="match status" value="1"/>
</dbReference>
<evidence type="ECO:0000256" key="4">
    <source>
        <dbReference type="ARBA" id="ARBA00005524"/>
    </source>
</evidence>
<proteinExistence type="inferred from homology"/>
<keyword evidence="5" id="KW-0324">Glycolysis</keyword>
<reference evidence="8 9" key="1">
    <citation type="submission" date="2019-02" db="EMBL/GenBank/DDBJ databases">
        <title>Deep-cultivation of Planctomycetes and their phenomic and genomic characterization uncovers novel biology.</title>
        <authorList>
            <person name="Wiegand S."/>
            <person name="Jogler M."/>
            <person name="Boedeker C."/>
            <person name="Pinto D."/>
            <person name="Vollmers J."/>
            <person name="Rivas-Marin E."/>
            <person name="Kohn T."/>
            <person name="Peeters S.H."/>
            <person name="Heuer A."/>
            <person name="Rast P."/>
            <person name="Oberbeckmann S."/>
            <person name="Bunk B."/>
            <person name="Jeske O."/>
            <person name="Meyerdierks A."/>
            <person name="Storesund J.E."/>
            <person name="Kallscheuer N."/>
            <person name="Luecker S."/>
            <person name="Lage O.M."/>
            <person name="Pohl T."/>
            <person name="Merkel B.J."/>
            <person name="Hornburger P."/>
            <person name="Mueller R.-W."/>
            <person name="Bruemmer F."/>
            <person name="Labrenz M."/>
            <person name="Spormann A.M."/>
            <person name="Op Den Camp H."/>
            <person name="Overmann J."/>
            <person name="Amann R."/>
            <person name="Jetten M.S.M."/>
            <person name="Mascher T."/>
            <person name="Medema M.H."/>
            <person name="Devos D.P."/>
            <person name="Kaster A.-K."/>
            <person name="Ovreas L."/>
            <person name="Rohde M."/>
            <person name="Galperin M.Y."/>
            <person name="Jogler C."/>
        </authorList>
    </citation>
    <scope>NUCLEOTIDE SEQUENCE [LARGE SCALE GENOMIC DNA]</scope>
    <source>
        <strain evidence="8 9">CA85</strain>
    </source>
</reference>
<comment type="caution">
    <text evidence="8">The sequence shown here is derived from an EMBL/GenBank/DDBJ whole genome shotgun (WGS) entry which is preliminary data.</text>
</comment>
<comment type="pathway">
    <text evidence="3">Carbohydrate degradation.</text>
</comment>
<gene>
    <name evidence="8" type="ORF">CA85_40090</name>
</gene>
<feature type="domain" description="Metalloenzyme" evidence="7">
    <location>
        <begin position="1"/>
        <end position="381"/>
    </location>
</feature>
<evidence type="ECO:0000256" key="5">
    <source>
        <dbReference type="ARBA" id="ARBA00023152"/>
    </source>
</evidence>
<dbReference type="InterPro" id="IPR006124">
    <property type="entry name" value="Metalloenzyme"/>
</dbReference>
<evidence type="ECO:0000313" key="8">
    <source>
        <dbReference type="EMBL" id="TWT56479.1"/>
    </source>
</evidence>
<comment type="function">
    <text evidence="2">Catalyzes the interconversion of 2-phosphoglycerate and 3-phosphoglycerate.</text>
</comment>